<dbReference type="EMBL" id="JAZBJZ010000028">
    <property type="protein sequence ID" value="MEE3716900.1"/>
    <property type="molecule type" value="Genomic_DNA"/>
</dbReference>
<organism evidence="2 3">
    <name type="scientific">Tumidithrix elongata BACA0141</name>
    <dbReference type="NCBI Taxonomy" id="2716417"/>
    <lineage>
        <taxon>Bacteria</taxon>
        <taxon>Bacillati</taxon>
        <taxon>Cyanobacteriota</taxon>
        <taxon>Cyanophyceae</taxon>
        <taxon>Pseudanabaenales</taxon>
        <taxon>Pseudanabaenaceae</taxon>
        <taxon>Tumidithrix</taxon>
        <taxon>Tumidithrix elongata</taxon>
    </lineage>
</organism>
<gene>
    <name evidence="2" type="ORF">V2H45_09100</name>
</gene>
<name>A0AAW9PRX4_9CYAN</name>
<dbReference type="RefSeq" id="WP_330483328.1">
    <property type="nucleotide sequence ID" value="NZ_JAZBJZ010000028.1"/>
</dbReference>
<comment type="caution">
    <text evidence="2">The sequence shown here is derived from an EMBL/GenBank/DDBJ whole genome shotgun (WGS) entry which is preliminary data.</text>
</comment>
<keyword evidence="3" id="KW-1185">Reference proteome</keyword>
<protein>
    <submittedName>
        <fullName evidence="2">Uncharacterized protein</fullName>
    </submittedName>
</protein>
<sequence length="81" mass="9233">MTESFSFSQNPEAQNLESGGSEHISQAELNEWRTKIEIANQHNVFSHCHSCGYEWVASSKTTCRCGSSKVEYILCWQFPDD</sequence>
<proteinExistence type="predicted"/>
<feature type="region of interest" description="Disordered" evidence="1">
    <location>
        <begin position="1"/>
        <end position="23"/>
    </location>
</feature>
<accession>A0AAW9PRX4</accession>
<evidence type="ECO:0000313" key="3">
    <source>
        <dbReference type="Proteomes" id="UP001333818"/>
    </source>
</evidence>
<dbReference type="Proteomes" id="UP001333818">
    <property type="component" value="Unassembled WGS sequence"/>
</dbReference>
<evidence type="ECO:0000313" key="2">
    <source>
        <dbReference type="EMBL" id="MEE3716900.1"/>
    </source>
</evidence>
<reference evidence="2" key="1">
    <citation type="submission" date="2024-01" db="EMBL/GenBank/DDBJ databases">
        <title>Bank of Algae and Cyanobacteria of the Azores (BACA) strain genomes.</title>
        <authorList>
            <person name="Luz R."/>
            <person name="Cordeiro R."/>
            <person name="Fonseca A."/>
            <person name="Goncalves V."/>
        </authorList>
    </citation>
    <scope>NUCLEOTIDE SEQUENCE</scope>
    <source>
        <strain evidence="2">BACA0141</strain>
    </source>
</reference>
<dbReference type="AlphaFoldDB" id="A0AAW9PRX4"/>
<evidence type="ECO:0000256" key="1">
    <source>
        <dbReference type="SAM" id="MobiDB-lite"/>
    </source>
</evidence>